<accession>F0SNA1</accession>
<evidence type="ECO:0000313" key="10">
    <source>
        <dbReference type="Proteomes" id="UP000006860"/>
    </source>
</evidence>
<dbReference type="HOGENOM" id="CLU_015841_0_0_0"/>
<feature type="transmembrane region" description="Helical" evidence="6">
    <location>
        <begin position="569"/>
        <end position="593"/>
    </location>
</feature>
<dbReference type="InterPro" id="IPR003834">
    <property type="entry name" value="Cyt_c_assmbl_TM_dom"/>
</dbReference>
<dbReference type="Gene3D" id="3.40.30.10">
    <property type="entry name" value="Glutaredoxin"/>
    <property type="match status" value="1"/>
</dbReference>
<keyword evidence="10" id="KW-1185">Reference proteome</keyword>
<dbReference type="InterPro" id="IPR036249">
    <property type="entry name" value="Thioredoxin-like_sf"/>
</dbReference>
<feature type="transmembrane region" description="Helical" evidence="6">
    <location>
        <begin position="457"/>
        <end position="481"/>
    </location>
</feature>
<keyword evidence="2 6" id="KW-0812">Transmembrane</keyword>
<dbReference type="AlphaFoldDB" id="F0SNA1"/>
<sequence length="879" mass="96380">MTKSLSVLHVGMLAIAVVFGGMVSSAHAQPGNFLGGGNLLSGGQDEISLEPELKIRLTPDNAKVGDTVTAEIQVKLNEKAYVYSQNPNIGAETKIRIEQTTGLTPLSGKFQPNRKPKEVVEPLFDNAKLEKFYGGVIWTRQYRVEAANARLVGTLNFQVCDEATCNPFEEKIDLSLKAGPATAKPKMSIDLASDANTQIPDSVPVPPSKPASPEKVGGIQPLEQVFGKVIASQKLIPEREFGEQTEPVTLTLRLVEAQPAANGAATVVVSVSATVTDHWHMYALDQDPKMFALPTEISLETPGGWKAIDTTFRPVENPEVTTPLEDVIQLVHHDQVTWQQRFEVADSAALSKSVTGAIRYQLCKEGTCLPPNTVEFTLTPGEVAEGTQLVASSEDGSGSGPVEETLPLQEQGLIPFLLTGIVFGYLALLTPCVFPMIPITISFFLKQAEKEHHNPVGMASLYCFGIVATFTLIGVMAAALFGSAGLNTFANNVWFNIFLAGVLIFFGFNMLGLFEIRVPSWLLTWSSGKERSGGAIGVLFMSFTFTLVSFTCTFAFVGFLLPMAARGNYYWPILGMLAFSTAFASPFFFLALFPSFLKKMPKSGGWMNNVKVVCGLVELGAAFKFLSVADISWFSTPYVFDYPLVMTSWMVIAIITGLYLLGMFKLPHDSAADHIGVVRLGFALTFFGFAAYLSSGIYGRTPPNGIIWQQIVAFAPPTYETKQDVDLGPAVEHDELLYALDVNQAIQHAKAKNQPLFFDFTGTNCVNCRFMEVNVFPKEENRELLEKFVRVQLYTDTIPDMTDAEKVGALLDTNRELQSEWFNDATLPAYAVVTPDGQTILSQYKGSERSQGQFTRFLETGYNEWERMKTAQASDSVRR</sequence>
<comment type="subcellular location">
    <subcellularLocation>
        <location evidence="1">Membrane</location>
        <topology evidence="1">Multi-pass membrane protein</topology>
    </subcellularLocation>
</comment>
<dbReference type="GO" id="GO:0017004">
    <property type="term" value="P:cytochrome complex assembly"/>
    <property type="evidence" value="ECO:0007669"/>
    <property type="project" value="UniProtKB-KW"/>
</dbReference>
<dbReference type="GO" id="GO:0016020">
    <property type="term" value="C:membrane"/>
    <property type="evidence" value="ECO:0007669"/>
    <property type="project" value="UniProtKB-SubCell"/>
</dbReference>
<dbReference type="EC" id="1.8.1.8" evidence="9"/>
<evidence type="ECO:0000256" key="1">
    <source>
        <dbReference type="ARBA" id="ARBA00004141"/>
    </source>
</evidence>
<dbReference type="KEGG" id="pbs:Plabr_4573"/>
<protein>
    <submittedName>
        <fullName evidence="9">Protein-disulfide reductase</fullName>
        <ecNumber evidence="9">1.8.1.8</ecNumber>
    </submittedName>
</protein>
<organism evidence="9 10">
    <name type="scientific">Rubinisphaera brasiliensis (strain ATCC 49424 / DSM 5305 / JCM 21570 / IAM 15109 / NBRC 103401 / IFAM 1448)</name>
    <name type="common">Planctomyces brasiliensis</name>
    <dbReference type="NCBI Taxonomy" id="756272"/>
    <lineage>
        <taxon>Bacteria</taxon>
        <taxon>Pseudomonadati</taxon>
        <taxon>Planctomycetota</taxon>
        <taxon>Planctomycetia</taxon>
        <taxon>Planctomycetales</taxon>
        <taxon>Planctomycetaceae</taxon>
        <taxon>Rubinisphaera</taxon>
    </lineage>
</organism>
<evidence type="ECO:0000256" key="5">
    <source>
        <dbReference type="ARBA" id="ARBA00023136"/>
    </source>
</evidence>
<feature type="transmembrane region" description="Helical" evidence="6">
    <location>
        <begin position="646"/>
        <end position="664"/>
    </location>
</feature>
<keyword evidence="4 6" id="KW-1133">Transmembrane helix</keyword>
<keyword evidence="3" id="KW-0201">Cytochrome c-type biogenesis</keyword>
<dbReference type="Gene3D" id="2.60.40.1250">
    <property type="entry name" value="Thiol:disulfide interchange protein DsbD, N-terminal domain"/>
    <property type="match status" value="1"/>
</dbReference>
<evidence type="ECO:0000313" key="9">
    <source>
        <dbReference type="EMBL" id="ADY62144.1"/>
    </source>
</evidence>
<dbReference type="EMBL" id="CP002546">
    <property type="protein sequence ID" value="ADY62144.1"/>
    <property type="molecule type" value="Genomic_DNA"/>
</dbReference>
<feature type="chain" id="PRO_5003260715" evidence="7">
    <location>
        <begin position="29"/>
        <end position="879"/>
    </location>
</feature>
<dbReference type="eggNOG" id="COG4232">
    <property type="taxonomic scope" value="Bacteria"/>
</dbReference>
<dbReference type="PANTHER" id="PTHR32234:SF0">
    <property type="entry name" value="THIOL:DISULFIDE INTERCHANGE PROTEIN DSBD"/>
    <property type="match status" value="1"/>
</dbReference>
<keyword evidence="7" id="KW-0732">Signal</keyword>
<evidence type="ECO:0000256" key="4">
    <source>
        <dbReference type="ARBA" id="ARBA00022989"/>
    </source>
</evidence>
<keyword evidence="9" id="KW-0560">Oxidoreductase</keyword>
<dbReference type="GO" id="GO:0045454">
    <property type="term" value="P:cell redox homeostasis"/>
    <property type="evidence" value="ECO:0007669"/>
    <property type="project" value="TreeGrafter"/>
</dbReference>
<dbReference type="SUPFAM" id="SSF52833">
    <property type="entry name" value="Thioredoxin-like"/>
    <property type="match status" value="1"/>
</dbReference>
<dbReference type="STRING" id="756272.Plabr_4573"/>
<dbReference type="InterPro" id="IPR036929">
    <property type="entry name" value="DsbDN_sf"/>
</dbReference>
<keyword evidence="5 6" id="KW-0472">Membrane</keyword>
<dbReference type="Pfam" id="PF13899">
    <property type="entry name" value="Thioredoxin_7"/>
    <property type="match status" value="1"/>
</dbReference>
<evidence type="ECO:0000256" key="7">
    <source>
        <dbReference type="SAM" id="SignalP"/>
    </source>
</evidence>
<name>F0SNA1_RUBBR</name>
<dbReference type="OrthoDB" id="9811036at2"/>
<feature type="transmembrane region" description="Helical" evidence="6">
    <location>
        <begin position="613"/>
        <end position="634"/>
    </location>
</feature>
<dbReference type="Pfam" id="PF02683">
    <property type="entry name" value="DsbD_TM"/>
    <property type="match status" value="1"/>
</dbReference>
<feature type="transmembrane region" description="Helical" evidence="6">
    <location>
        <begin position="416"/>
        <end position="445"/>
    </location>
</feature>
<evidence type="ECO:0000259" key="8">
    <source>
        <dbReference type="Pfam" id="PF02683"/>
    </source>
</evidence>
<dbReference type="RefSeq" id="WP_013630848.1">
    <property type="nucleotide sequence ID" value="NC_015174.1"/>
</dbReference>
<dbReference type="GO" id="GO:0047134">
    <property type="term" value="F:protein-disulfide reductase [NAD(P)H] activity"/>
    <property type="evidence" value="ECO:0007669"/>
    <property type="project" value="UniProtKB-EC"/>
</dbReference>
<evidence type="ECO:0000256" key="3">
    <source>
        <dbReference type="ARBA" id="ARBA00022748"/>
    </source>
</evidence>
<proteinExistence type="predicted"/>
<feature type="domain" description="Cytochrome C biogenesis protein transmembrane" evidence="8">
    <location>
        <begin position="417"/>
        <end position="626"/>
    </location>
</feature>
<dbReference type="PANTHER" id="PTHR32234">
    <property type="entry name" value="THIOL:DISULFIDE INTERCHANGE PROTEIN DSBD"/>
    <property type="match status" value="1"/>
</dbReference>
<feature type="signal peptide" evidence="7">
    <location>
        <begin position="1"/>
        <end position="28"/>
    </location>
</feature>
<feature type="transmembrane region" description="Helical" evidence="6">
    <location>
        <begin position="676"/>
        <end position="694"/>
    </location>
</feature>
<feature type="transmembrane region" description="Helical" evidence="6">
    <location>
        <begin position="493"/>
        <end position="514"/>
    </location>
</feature>
<gene>
    <name evidence="9" type="ordered locus">Plabr_4573</name>
</gene>
<dbReference type="eggNOG" id="COG4233">
    <property type="taxonomic scope" value="Bacteria"/>
</dbReference>
<feature type="transmembrane region" description="Helical" evidence="6">
    <location>
        <begin position="535"/>
        <end position="563"/>
    </location>
</feature>
<evidence type="ECO:0000256" key="6">
    <source>
        <dbReference type="SAM" id="Phobius"/>
    </source>
</evidence>
<reference evidence="10" key="1">
    <citation type="submission" date="2011-02" db="EMBL/GenBank/DDBJ databases">
        <title>The complete genome of Planctomyces brasiliensis DSM 5305.</title>
        <authorList>
            <person name="Lucas S."/>
            <person name="Copeland A."/>
            <person name="Lapidus A."/>
            <person name="Bruce D."/>
            <person name="Goodwin L."/>
            <person name="Pitluck S."/>
            <person name="Kyrpides N."/>
            <person name="Mavromatis K."/>
            <person name="Pagani I."/>
            <person name="Ivanova N."/>
            <person name="Ovchinnikova G."/>
            <person name="Lu M."/>
            <person name="Detter J.C."/>
            <person name="Han C."/>
            <person name="Land M."/>
            <person name="Hauser L."/>
            <person name="Markowitz V."/>
            <person name="Cheng J.-F."/>
            <person name="Hugenholtz P."/>
            <person name="Woyke T."/>
            <person name="Wu D."/>
            <person name="Tindall B."/>
            <person name="Pomrenke H.G."/>
            <person name="Brambilla E."/>
            <person name="Klenk H.-P."/>
            <person name="Eisen J.A."/>
        </authorList>
    </citation>
    <scope>NUCLEOTIDE SEQUENCE [LARGE SCALE GENOMIC DNA]</scope>
    <source>
        <strain evidence="10">ATCC 49424 / DSM 5305 / JCM 21570 / NBRC 103401 / IFAM 1448</strain>
    </source>
</reference>
<dbReference type="Proteomes" id="UP000006860">
    <property type="component" value="Chromosome"/>
</dbReference>
<evidence type="ECO:0000256" key="2">
    <source>
        <dbReference type="ARBA" id="ARBA00022692"/>
    </source>
</evidence>